<dbReference type="PROSITE" id="PS50127">
    <property type="entry name" value="UBC_2"/>
    <property type="match status" value="1"/>
</dbReference>
<feature type="domain" description="UBC core" evidence="5">
    <location>
        <begin position="6"/>
        <end position="153"/>
    </location>
</feature>
<evidence type="ECO:0000256" key="1">
    <source>
        <dbReference type="ARBA" id="ARBA00022679"/>
    </source>
</evidence>
<keyword evidence="7" id="KW-1185">Reference proteome</keyword>
<evidence type="ECO:0000313" key="7">
    <source>
        <dbReference type="Proteomes" id="UP000008312"/>
    </source>
</evidence>
<keyword evidence="1" id="KW-0808">Transferase</keyword>
<organism evidence="6">
    <name type="scientific">Blastocystis hominis</name>
    <dbReference type="NCBI Taxonomy" id="12968"/>
    <lineage>
        <taxon>Eukaryota</taxon>
        <taxon>Sar</taxon>
        <taxon>Stramenopiles</taxon>
        <taxon>Bigyra</taxon>
        <taxon>Opalozoa</taxon>
        <taxon>Opalinata</taxon>
        <taxon>Blastocystidae</taxon>
        <taxon>Blastocystis</taxon>
    </lineage>
</organism>
<evidence type="ECO:0000256" key="4">
    <source>
        <dbReference type="RuleBase" id="RU362109"/>
    </source>
</evidence>
<dbReference type="FunCoup" id="D8LZF1">
    <property type="interactions" value="317"/>
</dbReference>
<dbReference type="InterPro" id="IPR023313">
    <property type="entry name" value="UBQ-conjugating_AS"/>
</dbReference>
<dbReference type="FunFam" id="3.10.110.10:FF:000090">
    <property type="entry name" value="Ubiquitin-conjugating enzyme E2-17 kDa"/>
    <property type="match status" value="1"/>
</dbReference>
<sequence>MNKRNRAQVRLMRDYEEIQNDPPYGISASPTNMDDLFMWDAMISGPDDSPWEGGMFALQLRFSEDYPSVPPIVRFATPIFHPNVFSDGMVCLDIIKDKWSPVNTVSMILTSIQSLLNDPNPNSPANSEAASLYVNNIREYKRRVRECAERSLQMNSCFVCSIKQPHQLQIRKANLQHFEFPY</sequence>
<evidence type="ECO:0000313" key="6">
    <source>
        <dbReference type="EMBL" id="CBK21190.2"/>
    </source>
</evidence>
<dbReference type="OMA" id="NCVIFGP"/>
<evidence type="ECO:0000256" key="2">
    <source>
        <dbReference type="ARBA" id="ARBA00022786"/>
    </source>
</evidence>
<accession>D8LZF1</accession>
<dbReference type="SMART" id="SM00212">
    <property type="entry name" value="UBCc"/>
    <property type="match status" value="1"/>
</dbReference>
<dbReference type="GeneID" id="24918644"/>
<dbReference type="Gene3D" id="3.10.110.10">
    <property type="entry name" value="Ubiquitin Conjugating Enzyme"/>
    <property type="match status" value="1"/>
</dbReference>
<evidence type="ECO:0000256" key="3">
    <source>
        <dbReference type="PROSITE-ProRule" id="PRU10133"/>
    </source>
</evidence>
<keyword evidence="4" id="KW-0067">ATP-binding</keyword>
<evidence type="ECO:0000259" key="5">
    <source>
        <dbReference type="PROSITE" id="PS50127"/>
    </source>
</evidence>
<dbReference type="Pfam" id="PF00179">
    <property type="entry name" value="UQ_con"/>
    <property type="match status" value="1"/>
</dbReference>
<name>D8LZF1_BLAHO</name>
<dbReference type="RefSeq" id="XP_012895238.1">
    <property type="nucleotide sequence ID" value="XM_013039784.1"/>
</dbReference>
<keyword evidence="2 4" id="KW-0833">Ubl conjugation pathway</keyword>
<dbReference type="CDD" id="cd23790">
    <property type="entry name" value="UBCc_UBE2A_2B"/>
    <property type="match status" value="1"/>
</dbReference>
<keyword evidence="4" id="KW-0547">Nucleotide-binding</keyword>
<feature type="active site" description="Glycyl thioester intermediate" evidence="3">
    <location>
        <position position="91"/>
    </location>
</feature>
<dbReference type="SUPFAM" id="SSF54495">
    <property type="entry name" value="UBC-like"/>
    <property type="match status" value="1"/>
</dbReference>
<dbReference type="Proteomes" id="UP000008312">
    <property type="component" value="Unassembled WGS sequence"/>
</dbReference>
<proteinExistence type="inferred from homology"/>
<dbReference type="OrthoDB" id="9984419at2759"/>
<dbReference type="GO" id="GO:0016740">
    <property type="term" value="F:transferase activity"/>
    <property type="evidence" value="ECO:0007669"/>
    <property type="project" value="UniProtKB-KW"/>
</dbReference>
<gene>
    <name evidence="6" type="ORF">GSBLH_T00001380001</name>
</gene>
<protein>
    <recommendedName>
        <fullName evidence="5">UBC core domain-containing protein</fullName>
    </recommendedName>
</protein>
<dbReference type="PANTHER" id="PTHR24067">
    <property type="entry name" value="UBIQUITIN-CONJUGATING ENZYME E2"/>
    <property type="match status" value="1"/>
</dbReference>
<dbReference type="AlphaFoldDB" id="D8LZF1"/>
<comment type="similarity">
    <text evidence="4">Belongs to the ubiquitin-conjugating enzyme family.</text>
</comment>
<dbReference type="EMBL" id="FN668640">
    <property type="protein sequence ID" value="CBK21190.2"/>
    <property type="molecule type" value="Genomic_DNA"/>
</dbReference>
<dbReference type="PROSITE" id="PS00183">
    <property type="entry name" value="UBC_1"/>
    <property type="match status" value="1"/>
</dbReference>
<dbReference type="InterPro" id="IPR050113">
    <property type="entry name" value="Ub_conjugating_enzyme"/>
</dbReference>
<dbReference type="InParanoid" id="D8LZF1"/>
<dbReference type="InterPro" id="IPR000608">
    <property type="entry name" value="UBC"/>
</dbReference>
<reference evidence="6" key="1">
    <citation type="submission" date="2010-02" db="EMBL/GenBank/DDBJ databases">
        <title>Sequencing and annotation of the Blastocystis hominis genome.</title>
        <authorList>
            <person name="Wincker P."/>
        </authorList>
    </citation>
    <scope>NUCLEOTIDE SEQUENCE</scope>
    <source>
        <strain evidence="6">Singapore isolate B</strain>
    </source>
</reference>
<dbReference type="InterPro" id="IPR016135">
    <property type="entry name" value="UBQ-conjugating_enzyme/RWD"/>
</dbReference>
<dbReference type="GO" id="GO:0005524">
    <property type="term" value="F:ATP binding"/>
    <property type="evidence" value="ECO:0007669"/>
    <property type="project" value="UniProtKB-UniRule"/>
</dbReference>